<organism evidence="2 3">
    <name type="scientific">Streptomyces solicathayae</name>
    <dbReference type="NCBI Taxonomy" id="3081768"/>
    <lineage>
        <taxon>Bacteria</taxon>
        <taxon>Bacillati</taxon>
        <taxon>Actinomycetota</taxon>
        <taxon>Actinomycetes</taxon>
        <taxon>Kitasatosporales</taxon>
        <taxon>Streptomycetaceae</taxon>
        <taxon>Streptomyces</taxon>
    </lineage>
</organism>
<keyword evidence="3" id="KW-1185">Reference proteome</keyword>
<sequence>MSEITGASVGHEEYSFACARCGYGWEQAYDIEHRLDANGQEFIVYRTEGARVPSPLSDLACPNCERRGAVRILRSGQVSTAMRMMDTEQPRAAAPVPPKKAPPARTGEAPGPVQEHHRHLSDLLHPFRDRK</sequence>
<dbReference type="Proteomes" id="UP001301731">
    <property type="component" value="Chromosome"/>
</dbReference>
<evidence type="ECO:0000256" key="1">
    <source>
        <dbReference type="SAM" id="MobiDB-lite"/>
    </source>
</evidence>
<reference evidence="2 3" key="1">
    <citation type="submission" date="2023-10" db="EMBL/GenBank/DDBJ databases">
        <title>The genome sequence of Streptomyces sp. HUAS YS2.</title>
        <authorList>
            <person name="Mo P."/>
        </authorList>
    </citation>
    <scope>NUCLEOTIDE SEQUENCE [LARGE SCALE GENOMIC DNA]</scope>
    <source>
        <strain evidence="2 3">HUAS YS2</strain>
    </source>
</reference>
<proteinExistence type="predicted"/>
<dbReference type="RefSeq" id="WP_318106310.1">
    <property type="nucleotide sequence ID" value="NZ_CP137573.1"/>
</dbReference>
<evidence type="ECO:0000313" key="3">
    <source>
        <dbReference type="Proteomes" id="UP001301731"/>
    </source>
</evidence>
<feature type="region of interest" description="Disordered" evidence="1">
    <location>
        <begin position="87"/>
        <end position="131"/>
    </location>
</feature>
<feature type="compositionally biased region" description="Basic and acidic residues" evidence="1">
    <location>
        <begin position="120"/>
        <end position="131"/>
    </location>
</feature>
<name>A0ABZ0LXN1_9ACTN</name>
<accession>A0ABZ0LXN1</accession>
<gene>
    <name evidence="2" type="ORF">R2D22_22015</name>
</gene>
<dbReference type="EMBL" id="CP137573">
    <property type="protein sequence ID" value="WOX23916.1"/>
    <property type="molecule type" value="Genomic_DNA"/>
</dbReference>
<evidence type="ECO:0000313" key="2">
    <source>
        <dbReference type="EMBL" id="WOX23916.1"/>
    </source>
</evidence>
<protein>
    <submittedName>
        <fullName evidence="2">Uncharacterized protein</fullName>
    </submittedName>
</protein>